<feature type="transmembrane region" description="Helical" evidence="8">
    <location>
        <begin position="80"/>
        <end position="103"/>
    </location>
</feature>
<keyword evidence="5" id="KW-0653">Protein transport</keyword>
<dbReference type="GeneTree" id="ENSGT00940000158916"/>
<keyword evidence="4" id="KW-0813">Transport</keyword>
<proteinExistence type="inferred from homology"/>
<feature type="transmembrane region" description="Helical" evidence="8">
    <location>
        <begin position="203"/>
        <end position="226"/>
    </location>
</feature>
<organism evidence="9 10">
    <name type="scientific">Jaculus jaculus</name>
    <name type="common">Lesser Egyptian jerboa</name>
    <dbReference type="NCBI Taxonomy" id="51337"/>
    <lineage>
        <taxon>Eukaryota</taxon>
        <taxon>Metazoa</taxon>
        <taxon>Chordata</taxon>
        <taxon>Craniata</taxon>
        <taxon>Vertebrata</taxon>
        <taxon>Euteleostomi</taxon>
        <taxon>Mammalia</taxon>
        <taxon>Eutheria</taxon>
        <taxon>Euarchontoglires</taxon>
        <taxon>Glires</taxon>
        <taxon>Rodentia</taxon>
        <taxon>Myomorpha</taxon>
        <taxon>Dipodoidea</taxon>
        <taxon>Dipodidae</taxon>
        <taxon>Dipodinae</taxon>
        <taxon>Jaculus</taxon>
    </lineage>
</organism>
<keyword evidence="5" id="KW-0571">Peptide transport</keyword>
<evidence type="ECO:0000313" key="10">
    <source>
        <dbReference type="Proteomes" id="UP000694385"/>
    </source>
</evidence>
<dbReference type="PANTHER" id="PTHR11654">
    <property type="entry name" value="OLIGOPEPTIDE TRANSPORTER-RELATED"/>
    <property type="match status" value="1"/>
</dbReference>
<dbReference type="Gene3D" id="1.20.1250.20">
    <property type="entry name" value="MFS general substrate transporter like domains"/>
    <property type="match status" value="1"/>
</dbReference>
<dbReference type="Pfam" id="PF00854">
    <property type="entry name" value="PTR2"/>
    <property type="match status" value="1"/>
</dbReference>
<feature type="transmembrane region" description="Helical" evidence="8">
    <location>
        <begin position="327"/>
        <end position="348"/>
    </location>
</feature>
<evidence type="ECO:0000256" key="2">
    <source>
        <dbReference type="ARBA" id="ARBA00005982"/>
    </source>
</evidence>
<dbReference type="AlphaFoldDB" id="A0A8C5P2I7"/>
<comment type="similarity">
    <text evidence="2">Belongs to the major facilitator superfamily. Proton-dependent oligopeptide transporter (POT/PTR) (TC 2.A.17) family.</text>
</comment>
<evidence type="ECO:0000256" key="5">
    <source>
        <dbReference type="ARBA" id="ARBA00022856"/>
    </source>
</evidence>
<dbReference type="GO" id="GO:0016020">
    <property type="term" value="C:membrane"/>
    <property type="evidence" value="ECO:0007669"/>
    <property type="project" value="UniProtKB-SubCell"/>
</dbReference>
<evidence type="ECO:0000256" key="8">
    <source>
        <dbReference type="SAM" id="Phobius"/>
    </source>
</evidence>
<evidence type="ECO:0000256" key="6">
    <source>
        <dbReference type="ARBA" id="ARBA00022989"/>
    </source>
</evidence>
<dbReference type="Ensembl" id="ENSJJAT00000023880.1">
    <property type="protein sequence ID" value="ENSJJAP00000017361.1"/>
    <property type="gene ID" value="ENSJJAG00000018936.1"/>
</dbReference>
<evidence type="ECO:0000256" key="7">
    <source>
        <dbReference type="ARBA" id="ARBA00023136"/>
    </source>
</evidence>
<keyword evidence="3 8" id="KW-0812">Transmembrane</keyword>
<dbReference type="GO" id="GO:0015293">
    <property type="term" value="F:symporter activity"/>
    <property type="evidence" value="ECO:0007669"/>
    <property type="project" value="UniProtKB-KW"/>
</dbReference>
<keyword evidence="6 8" id="KW-1133">Transmembrane helix</keyword>
<dbReference type="SUPFAM" id="SSF103473">
    <property type="entry name" value="MFS general substrate transporter"/>
    <property type="match status" value="1"/>
</dbReference>
<feature type="transmembrane region" description="Helical" evidence="8">
    <location>
        <begin position="290"/>
        <end position="307"/>
    </location>
</feature>
<reference evidence="9" key="2">
    <citation type="submission" date="2025-09" db="UniProtKB">
        <authorList>
            <consortium name="Ensembl"/>
        </authorList>
    </citation>
    <scope>IDENTIFICATION</scope>
</reference>
<evidence type="ECO:0000256" key="1">
    <source>
        <dbReference type="ARBA" id="ARBA00004141"/>
    </source>
</evidence>
<name>A0A8C5P2I7_JACJA</name>
<sequence>MSVADFIINDVKPALSHGFEGRPIRQFEDFLPWSYVTRLRVGMSLLVVELCERLAFFEVVCNLLPFCMVKLGYCNHQAAALNLCFVGTSILTPVLVGWLADVYLGRNRLVYMCLFLHFLGTVLLSVIAFPLEDFHIGAHHVANSIPREERGKLFHTALLAISLGTGGVRALICPPSAYMALLGRVMIFLAVVFLTISYIQHSAAWALVILMPFMSTLMVLVTLHMMSYNLLDQPETNLSLLTVLGVLANALETRCRWRDVLGSHRPRWIDQAKKKHGGCYSGPHVEDTKFVLFSLLPLFVSQLLYRVCVMQIPSGYYLQTMNSNLNLGGFLLPVSLMNAVSILPLLILTPFMDYLSTCLIPSKRDGPFLSACIMAGHVCAALSVMVAGFLEVHRKHYPSVEQPLSGTSHLVSSMTCFHLIPAYILLGVAETLVNPAFSVLAHRVSMSLSALFHGLAAFTGALLVEVAYLVSEGNWFPNTLNEGNLETFFFLLASLTLLNALGFWRVSQRYCNLNHFNAQNISGSNLEETYLLHEKSLKFYDSIQEISSSIDLWETAL</sequence>
<evidence type="ECO:0000256" key="4">
    <source>
        <dbReference type="ARBA" id="ARBA00022847"/>
    </source>
</evidence>
<keyword evidence="10" id="KW-1185">Reference proteome</keyword>
<dbReference type="GO" id="GO:0015833">
    <property type="term" value="P:peptide transport"/>
    <property type="evidence" value="ECO:0007669"/>
    <property type="project" value="UniProtKB-KW"/>
</dbReference>
<evidence type="ECO:0000313" key="9">
    <source>
        <dbReference type="Ensembl" id="ENSJJAP00000017361.1"/>
    </source>
</evidence>
<reference evidence="9" key="1">
    <citation type="submission" date="2025-08" db="UniProtKB">
        <authorList>
            <consortium name="Ensembl"/>
        </authorList>
    </citation>
    <scope>IDENTIFICATION</scope>
</reference>
<dbReference type="InterPro" id="IPR000109">
    <property type="entry name" value="POT_fam"/>
</dbReference>
<comment type="subcellular location">
    <subcellularLocation>
        <location evidence="1">Membrane</location>
        <topology evidence="1">Multi-pass membrane protein</topology>
    </subcellularLocation>
</comment>
<evidence type="ECO:0000256" key="3">
    <source>
        <dbReference type="ARBA" id="ARBA00022692"/>
    </source>
</evidence>
<feature type="transmembrane region" description="Helical" evidence="8">
    <location>
        <begin position="152"/>
        <end position="172"/>
    </location>
</feature>
<feature type="transmembrane region" description="Helical" evidence="8">
    <location>
        <begin position="450"/>
        <end position="468"/>
    </location>
</feature>
<keyword evidence="7 8" id="KW-0472">Membrane</keyword>
<feature type="transmembrane region" description="Helical" evidence="8">
    <location>
        <begin position="109"/>
        <end position="131"/>
    </location>
</feature>
<protein>
    <submittedName>
        <fullName evidence="9">Solute carrier family 15, member 5</fullName>
    </submittedName>
</protein>
<dbReference type="InterPro" id="IPR036259">
    <property type="entry name" value="MFS_trans_sf"/>
</dbReference>
<feature type="transmembrane region" description="Helical" evidence="8">
    <location>
        <begin position="368"/>
        <end position="390"/>
    </location>
</feature>
<keyword evidence="4" id="KW-0769">Symport</keyword>
<dbReference type="Proteomes" id="UP000694385">
    <property type="component" value="Unassembled WGS sequence"/>
</dbReference>
<feature type="transmembrane region" description="Helical" evidence="8">
    <location>
        <begin position="488"/>
        <end position="506"/>
    </location>
</feature>
<gene>
    <name evidence="9" type="primary">Slc15a5</name>
</gene>
<accession>A0A8C5P2I7</accession>
<feature type="transmembrane region" description="Helical" evidence="8">
    <location>
        <begin position="178"/>
        <end position="196"/>
    </location>
</feature>
<dbReference type="OMA" id="TVNLCFI"/>